<comment type="caution">
    <text evidence="2">The sequence shown here is derived from an EMBL/GenBank/DDBJ whole genome shotgun (WGS) entry which is preliminary data.</text>
</comment>
<dbReference type="GO" id="GO:0005840">
    <property type="term" value="C:ribosome"/>
    <property type="evidence" value="ECO:0007669"/>
    <property type="project" value="UniProtKB-KW"/>
</dbReference>
<dbReference type="AlphaFoldDB" id="A0A7K2IVD2"/>
<dbReference type="EMBL" id="WWHY01000001">
    <property type="protein sequence ID" value="MYR33817.1"/>
    <property type="molecule type" value="Genomic_DNA"/>
</dbReference>
<dbReference type="RefSeq" id="WP_017535500.1">
    <property type="nucleotide sequence ID" value="NZ_JBEYGQ010000008.1"/>
</dbReference>
<dbReference type="GO" id="GO:0003735">
    <property type="term" value="F:structural constituent of ribosome"/>
    <property type="evidence" value="ECO:0007669"/>
    <property type="project" value="InterPro"/>
</dbReference>
<evidence type="ECO:0000313" key="2">
    <source>
        <dbReference type="EMBL" id="MYR33817.1"/>
    </source>
</evidence>
<dbReference type="SUPFAM" id="SSF54736">
    <property type="entry name" value="ClpS-like"/>
    <property type="match status" value="1"/>
</dbReference>
<name>A0A7K2IVD2_9ACTN</name>
<keyword evidence="2" id="KW-0687">Ribonucleoprotein</keyword>
<reference evidence="2 3" key="1">
    <citation type="journal article" date="2019" name="Nat. Commun.">
        <title>The antimicrobial potential of Streptomyces from insect microbiomes.</title>
        <authorList>
            <person name="Chevrette M.G."/>
            <person name="Carlson C.M."/>
            <person name="Ortega H.E."/>
            <person name="Thomas C."/>
            <person name="Ananiev G.E."/>
            <person name="Barns K.J."/>
            <person name="Book A.J."/>
            <person name="Cagnazzo J."/>
            <person name="Carlos C."/>
            <person name="Flanigan W."/>
            <person name="Grubbs K.J."/>
            <person name="Horn H.A."/>
            <person name="Hoffmann F.M."/>
            <person name="Klassen J.L."/>
            <person name="Knack J.J."/>
            <person name="Lewin G.R."/>
            <person name="McDonald B.R."/>
            <person name="Muller L."/>
            <person name="Melo W.G.P."/>
            <person name="Pinto-Tomas A.A."/>
            <person name="Schmitz A."/>
            <person name="Wendt-Pienkowski E."/>
            <person name="Wildman S."/>
            <person name="Zhao M."/>
            <person name="Zhang F."/>
            <person name="Bugni T.S."/>
            <person name="Andes D.R."/>
            <person name="Pupo M.T."/>
            <person name="Currie C.R."/>
        </authorList>
    </citation>
    <scope>NUCLEOTIDE SEQUENCE [LARGE SCALE GENOMIC DNA]</scope>
    <source>
        <strain evidence="2 3">SID5840</strain>
    </source>
</reference>
<dbReference type="Pfam" id="PF00542">
    <property type="entry name" value="Ribosomal_L12"/>
    <property type="match status" value="1"/>
</dbReference>
<dbReference type="InterPro" id="IPR013823">
    <property type="entry name" value="Ribosomal_bL12_C"/>
</dbReference>
<protein>
    <submittedName>
        <fullName evidence="2">50S ribosomal protein L7/L12</fullName>
    </submittedName>
</protein>
<feature type="domain" description="Large ribosomal subunit protein bL12 C-terminal" evidence="1">
    <location>
        <begin position="36"/>
        <end position="61"/>
    </location>
</feature>
<organism evidence="2 3">
    <name type="scientific">Nocardiopsis alba</name>
    <dbReference type="NCBI Taxonomy" id="53437"/>
    <lineage>
        <taxon>Bacteria</taxon>
        <taxon>Bacillati</taxon>
        <taxon>Actinomycetota</taxon>
        <taxon>Actinomycetes</taxon>
        <taxon>Streptosporangiales</taxon>
        <taxon>Nocardiopsidaceae</taxon>
        <taxon>Nocardiopsis</taxon>
    </lineage>
</organism>
<sequence>MAGFLSRLFGPEPEPVRAELDRAGYEEVLGLLRSGHKIHAIKRIRELTGLGLAEAKNLSEAIEAGRWAPAPAPGRSLADRVRELLSQDRIADSVALVAKETGMTEDEASRFIGSLDR</sequence>
<dbReference type="Proteomes" id="UP000467124">
    <property type="component" value="Unassembled WGS sequence"/>
</dbReference>
<dbReference type="GO" id="GO:0006412">
    <property type="term" value="P:translation"/>
    <property type="evidence" value="ECO:0007669"/>
    <property type="project" value="InterPro"/>
</dbReference>
<evidence type="ECO:0000259" key="1">
    <source>
        <dbReference type="Pfam" id="PF00542"/>
    </source>
</evidence>
<proteinExistence type="predicted"/>
<dbReference type="InterPro" id="IPR014719">
    <property type="entry name" value="Ribosomal_bL12_C/ClpS-like"/>
</dbReference>
<gene>
    <name evidence="2" type="ORF">GTW20_16530</name>
</gene>
<evidence type="ECO:0000313" key="3">
    <source>
        <dbReference type="Proteomes" id="UP000467124"/>
    </source>
</evidence>
<accession>A0A7K2IVD2</accession>
<keyword evidence="2" id="KW-0689">Ribosomal protein</keyword>
<dbReference type="Gene3D" id="3.30.1390.10">
    <property type="match status" value="1"/>
</dbReference>